<organism evidence="1 2">
    <name type="scientific">Xenotaenia resolanae</name>
    <dbReference type="NCBI Taxonomy" id="208358"/>
    <lineage>
        <taxon>Eukaryota</taxon>
        <taxon>Metazoa</taxon>
        <taxon>Chordata</taxon>
        <taxon>Craniata</taxon>
        <taxon>Vertebrata</taxon>
        <taxon>Euteleostomi</taxon>
        <taxon>Actinopterygii</taxon>
        <taxon>Neopterygii</taxon>
        <taxon>Teleostei</taxon>
        <taxon>Neoteleostei</taxon>
        <taxon>Acanthomorphata</taxon>
        <taxon>Ovalentaria</taxon>
        <taxon>Atherinomorphae</taxon>
        <taxon>Cyprinodontiformes</taxon>
        <taxon>Goodeidae</taxon>
        <taxon>Xenotaenia</taxon>
    </lineage>
</organism>
<sequence>MGINEHDKKVQTSTTQTGRSIEFLKGNFSFSHRQVWIYLLVHATWEDGTGMLKTPEPLWTNTQKQLQVYRNILLPRVPGWIQTHKVTSRETVLGLVSGFTAYCRKFSVSCECS</sequence>
<accession>A0ABV0W9M5</accession>
<proteinExistence type="predicted"/>
<evidence type="ECO:0000313" key="2">
    <source>
        <dbReference type="Proteomes" id="UP001444071"/>
    </source>
</evidence>
<gene>
    <name evidence="1" type="ORF">XENORESO_012484</name>
</gene>
<dbReference type="Proteomes" id="UP001444071">
    <property type="component" value="Unassembled WGS sequence"/>
</dbReference>
<evidence type="ECO:0000313" key="1">
    <source>
        <dbReference type="EMBL" id="MEQ2265784.1"/>
    </source>
</evidence>
<reference evidence="1 2" key="1">
    <citation type="submission" date="2021-06" db="EMBL/GenBank/DDBJ databases">
        <authorList>
            <person name="Palmer J.M."/>
        </authorList>
    </citation>
    <scope>NUCLEOTIDE SEQUENCE [LARGE SCALE GENOMIC DNA]</scope>
    <source>
        <strain evidence="1 2">XR_2019</strain>
        <tissue evidence="1">Muscle</tissue>
    </source>
</reference>
<dbReference type="EMBL" id="JAHRIM010033941">
    <property type="protein sequence ID" value="MEQ2265784.1"/>
    <property type="molecule type" value="Genomic_DNA"/>
</dbReference>
<protein>
    <recommendedName>
        <fullName evidence="3">Transposase</fullName>
    </recommendedName>
</protein>
<keyword evidence="2" id="KW-1185">Reference proteome</keyword>
<name>A0ABV0W9M5_9TELE</name>
<evidence type="ECO:0008006" key="3">
    <source>
        <dbReference type="Google" id="ProtNLM"/>
    </source>
</evidence>
<comment type="caution">
    <text evidence="1">The sequence shown here is derived from an EMBL/GenBank/DDBJ whole genome shotgun (WGS) entry which is preliminary data.</text>
</comment>